<dbReference type="SUPFAM" id="SSF56784">
    <property type="entry name" value="HAD-like"/>
    <property type="match status" value="1"/>
</dbReference>
<organism evidence="14 15">
    <name type="scientific">Limnochorda pilosa</name>
    <dbReference type="NCBI Taxonomy" id="1555112"/>
    <lineage>
        <taxon>Bacteria</taxon>
        <taxon>Bacillati</taxon>
        <taxon>Bacillota</taxon>
        <taxon>Limnochordia</taxon>
        <taxon>Limnochordales</taxon>
        <taxon>Limnochordaceae</taxon>
        <taxon>Limnochorda</taxon>
    </lineage>
</organism>
<dbReference type="CDD" id="cd02089">
    <property type="entry name" value="P-type_ATPase_Ca_prok"/>
    <property type="match status" value="1"/>
</dbReference>
<feature type="transmembrane region" description="Helical" evidence="12">
    <location>
        <begin position="874"/>
        <end position="898"/>
    </location>
</feature>
<dbReference type="InterPro" id="IPR018303">
    <property type="entry name" value="ATPase_P-typ_P_site"/>
</dbReference>
<dbReference type="InterPro" id="IPR006068">
    <property type="entry name" value="ATPase_P-typ_cation-transptr_C"/>
</dbReference>
<keyword evidence="15" id="KW-1185">Reference proteome</keyword>
<feature type="transmembrane region" description="Helical" evidence="12">
    <location>
        <begin position="92"/>
        <end position="108"/>
    </location>
</feature>
<dbReference type="STRING" id="1555112.LIP_3399"/>
<dbReference type="SMART" id="SM00831">
    <property type="entry name" value="Cation_ATPase_N"/>
    <property type="match status" value="1"/>
</dbReference>
<dbReference type="PROSITE" id="PS00154">
    <property type="entry name" value="ATPASE_E1_E2"/>
    <property type="match status" value="1"/>
</dbReference>
<dbReference type="Proteomes" id="UP000065807">
    <property type="component" value="Chromosome"/>
</dbReference>
<dbReference type="SUPFAM" id="SSF81665">
    <property type="entry name" value="Calcium ATPase, transmembrane domain M"/>
    <property type="match status" value="1"/>
</dbReference>
<dbReference type="OrthoDB" id="9760364at2"/>
<sequence length="935" mass="98132">MSQRPQGAPSDDLRWATTDSLVVAQELGVAPDRGLSQEEAARRLAAHGPNRLEEPPGRSFARMLWDQVTEILVLILLGAAVLSAVLGEWADVAVILLIVVLNAFLGASQECRAEASLAALKRMGAPGARVVREGHLREVAAQELVPGDVIQVEAGDHVPADARILEAAALRVDESALTGESEPVEKGPAPLDATGVHGLGDLGNLLFSGTTVAYGRARAVVYATGMRTALGRIAGLLASEPAEATPLQRRMAEVGRTLGLAAGVLVAVVFIVGLLRGQPIIQMLLTAVSLAVAAIPEGLPAIVTIVLALGVQRMAERRAIVRRLPAVETLGTATVIASDKTGTLTLNRMTVTHLVTPVAEYGVSTDGTGDGPEAATGEGGGAGTATLLLAGPPADGLAADLAWLLAGAALANDARVEEEDGVWRPVGDPTETALLEAARRLGLELTELEQALPRQAELPFDSDRKRMTTFHLVGDQARVVLGDRRDLAGRGPVLAFTKGAPDLVLERCSRILRGEGTDLLDETERARILEANDRMARGALRVLAVACRSWDAVPEPLEAETAERDLILLGLVGMIDPPRAEAAASVQEARRAGIRTLMVTGDHATTAEAIARSLSLAGPGDPGALSGRELDRLDDEALRETVRRVSLFARVSPEHKLRIVRALKANGEVVAVTGDGVNDAPALKGADIGCAMGITGTDVAREAADMVLADDNYATIVSAVREGRVIYANIRKSIHYLLSCNVGEIVAIFFGIALGMGSPLTPIQILWVNLVTDGLPALALGVEPPEPGVMDRSPRNPRESVFGGGIGGLTIWQGALIGLLTLGVFAWARQMGDLARAQTLAFATLAFAQLAHSFNVRSAFGSLFRIGWFSNRPLLLAVATSGLLQCAVLVLPFLAPFFDVTGLSSREAAVIAAASVAPWVVVEGVKAVLRRRQPS</sequence>
<dbReference type="SFLD" id="SFLDG00002">
    <property type="entry name" value="C1.7:_P-type_atpase_like"/>
    <property type="match status" value="1"/>
</dbReference>
<evidence type="ECO:0000259" key="13">
    <source>
        <dbReference type="SMART" id="SM00831"/>
    </source>
</evidence>
<dbReference type="SFLD" id="SFLDS00003">
    <property type="entry name" value="Haloacid_Dehalogenase"/>
    <property type="match status" value="1"/>
</dbReference>
<dbReference type="GO" id="GO:0005388">
    <property type="term" value="F:P-type calcium transporter activity"/>
    <property type="evidence" value="ECO:0007669"/>
    <property type="project" value="UniProtKB-EC"/>
</dbReference>
<dbReference type="GO" id="GO:0005524">
    <property type="term" value="F:ATP binding"/>
    <property type="evidence" value="ECO:0007669"/>
    <property type="project" value="UniProtKB-KW"/>
</dbReference>
<evidence type="ECO:0000313" key="15">
    <source>
        <dbReference type="Proteomes" id="UP000065807"/>
    </source>
</evidence>
<dbReference type="InterPro" id="IPR023214">
    <property type="entry name" value="HAD_sf"/>
</dbReference>
<name>A0A0K2SQ44_LIMPI</name>
<feature type="transmembrane region" description="Helical" evidence="12">
    <location>
        <begin position="734"/>
        <end position="757"/>
    </location>
</feature>
<comment type="similarity">
    <text evidence="2">Belongs to the cation transport ATPase (P-type) (TC 3.A.3) family. Type IIA subfamily.</text>
</comment>
<dbReference type="EMBL" id="AP014924">
    <property type="protein sequence ID" value="BAS29211.1"/>
    <property type="molecule type" value="Genomic_DNA"/>
</dbReference>
<evidence type="ECO:0000256" key="8">
    <source>
        <dbReference type="ARBA" id="ARBA00022967"/>
    </source>
</evidence>
<dbReference type="Pfam" id="PF00689">
    <property type="entry name" value="Cation_ATPase_C"/>
    <property type="match status" value="1"/>
</dbReference>
<feature type="transmembrane region" description="Helical" evidence="12">
    <location>
        <begin position="257"/>
        <end position="275"/>
    </location>
</feature>
<dbReference type="Gene3D" id="3.40.50.1000">
    <property type="entry name" value="HAD superfamily/HAD-like"/>
    <property type="match status" value="1"/>
</dbReference>
<keyword evidence="8" id="KW-1278">Translocase</keyword>
<dbReference type="PATRIC" id="fig|1555112.3.peg.3436"/>
<dbReference type="InterPro" id="IPR044492">
    <property type="entry name" value="P_typ_ATPase_HD_dom"/>
</dbReference>
<keyword evidence="3" id="KW-0597">Phosphoprotein</keyword>
<dbReference type="Pfam" id="PF13246">
    <property type="entry name" value="Cation_ATPase"/>
    <property type="match status" value="1"/>
</dbReference>
<keyword evidence="7" id="KW-0460">Magnesium</keyword>
<evidence type="ECO:0000256" key="3">
    <source>
        <dbReference type="ARBA" id="ARBA00022553"/>
    </source>
</evidence>
<evidence type="ECO:0000256" key="12">
    <source>
        <dbReference type="SAM" id="Phobius"/>
    </source>
</evidence>
<dbReference type="Gene3D" id="3.40.1110.10">
    <property type="entry name" value="Calcium-transporting ATPase, cytoplasmic domain N"/>
    <property type="match status" value="1"/>
</dbReference>
<evidence type="ECO:0000256" key="10">
    <source>
        <dbReference type="ARBA" id="ARBA00023136"/>
    </source>
</evidence>
<evidence type="ECO:0000256" key="2">
    <source>
        <dbReference type="ARBA" id="ARBA00005675"/>
    </source>
</evidence>
<evidence type="ECO:0000313" key="14">
    <source>
        <dbReference type="EMBL" id="BAS29211.1"/>
    </source>
</evidence>
<evidence type="ECO:0000256" key="7">
    <source>
        <dbReference type="ARBA" id="ARBA00022842"/>
    </source>
</evidence>
<dbReference type="KEGG" id="lpil:LIP_3399"/>
<dbReference type="PANTHER" id="PTHR42861">
    <property type="entry name" value="CALCIUM-TRANSPORTING ATPASE"/>
    <property type="match status" value="1"/>
</dbReference>
<reference evidence="15" key="1">
    <citation type="submission" date="2015-07" db="EMBL/GenBank/DDBJ databases">
        <title>Complete genome sequence and phylogenetic analysis of Limnochorda pilosa.</title>
        <authorList>
            <person name="Watanabe M."/>
            <person name="Kojima H."/>
            <person name="Fukui M."/>
        </authorList>
    </citation>
    <scope>NUCLEOTIDE SEQUENCE [LARGE SCALE GENOMIC DNA]</scope>
    <source>
        <strain evidence="15">HC45</strain>
    </source>
</reference>
<dbReference type="InterPro" id="IPR004014">
    <property type="entry name" value="ATPase_P-typ_cation-transptr_N"/>
</dbReference>
<dbReference type="SUPFAM" id="SSF81660">
    <property type="entry name" value="Metal cation-transporting ATPase, ATP-binding domain N"/>
    <property type="match status" value="1"/>
</dbReference>
<dbReference type="FunFam" id="2.70.150.10:FF:000160">
    <property type="entry name" value="Sarcoplasmic/endoplasmic reticulum calcium ATPase 1"/>
    <property type="match status" value="1"/>
</dbReference>
<dbReference type="InterPro" id="IPR036412">
    <property type="entry name" value="HAD-like_sf"/>
</dbReference>
<evidence type="ECO:0000256" key="1">
    <source>
        <dbReference type="ARBA" id="ARBA00004127"/>
    </source>
</evidence>
<evidence type="ECO:0000256" key="4">
    <source>
        <dbReference type="ARBA" id="ARBA00022692"/>
    </source>
</evidence>
<keyword evidence="6" id="KW-0067">ATP-binding</keyword>
<keyword evidence="4 12" id="KW-0812">Transmembrane</keyword>
<evidence type="ECO:0000256" key="6">
    <source>
        <dbReference type="ARBA" id="ARBA00022840"/>
    </source>
</evidence>
<keyword evidence="10 12" id="KW-0472">Membrane</keyword>
<feature type="transmembrane region" description="Helical" evidence="12">
    <location>
        <begin position="281"/>
        <end position="309"/>
    </location>
</feature>
<dbReference type="Pfam" id="PF00122">
    <property type="entry name" value="E1-E2_ATPase"/>
    <property type="match status" value="1"/>
</dbReference>
<dbReference type="FunFam" id="3.40.50.1000:FF:000028">
    <property type="entry name" value="Calcium-transporting P-type ATPase, putative"/>
    <property type="match status" value="1"/>
</dbReference>
<dbReference type="SUPFAM" id="SSF81653">
    <property type="entry name" value="Calcium ATPase, transduction domain A"/>
    <property type="match status" value="1"/>
</dbReference>
<dbReference type="AlphaFoldDB" id="A0A0K2SQ44"/>
<dbReference type="InterPro" id="IPR059000">
    <property type="entry name" value="ATPase_P-type_domA"/>
</dbReference>
<feature type="transmembrane region" description="Helical" evidence="12">
    <location>
        <begin position="68"/>
        <end position="86"/>
    </location>
</feature>
<dbReference type="FunFam" id="1.20.1110.10:FF:000065">
    <property type="entry name" value="Sarcoplasmic/endoplasmic reticulum calcium ATPase 1"/>
    <property type="match status" value="1"/>
</dbReference>
<dbReference type="NCBIfam" id="TIGR01494">
    <property type="entry name" value="ATPase_P-type"/>
    <property type="match status" value="3"/>
</dbReference>
<feature type="transmembrane region" description="Helical" evidence="12">
    <location>
        <begin position="910"/>
        <end position="929"/>
    </location>
</feature>
<protein>
    <submittedName>
        <fullName evidence="14">ATPase</fullName>
    </submittedName>
</protein>
<gene>
    <name evidence="14" type="ORF">LIP_3399</name>
</gene>
<dbReference type="PRINTS" id="PR00120">
    <property type="entry name" value="HATPASE"/>
</dbReference>
<dbReference type="Gene3D" id="2.70.150.10">
    <property type="entry name" value="Calcium-transporting ATPase, cytoplasmic transduction domain A"/>
    <property type="match status" value="1"/>
</dbReference>
<dbReference type="GO" id="GO:0016020">
    <property type="term" value="C:membrane"/>
    <property type="evidence" value="ECO:0007669"/>
    <property type="project" value="InterPro"/>
</dbReference>
<proteinExistence type="inferred from homology"/>
<dbReference type="Gene3D" id="1.20.1110.10">
    <property type="entry name" value="Calcium-transporting ATPase, transmembrane domain"/>
    <property type="match status" value="1"/>
</dbReference>
<feature type="domain" description="Cation-transporting P-type ATPase N-terminal" evidence="13">
    <location>
        <begin position="14"/>
        <end position="88"/>
    </location>
</feature>
<dbReference type="PRINTS" id="PR00119">
    <property type="entry name" value="CATATPASE"/>
</dbReference>
<comment type="catalytic activity">
    <reaction evidence="11">
        <text>Ca(2+)(in) + ATP + H2O = Ca(2+)(out) + ADP + phosphate + H(+)</text>
        <dbReference type="Rhea" id="RHEA:18105"/>
        <dbReference type="ChEBI" id="CHEBI:15377"/>
        <dbReference type="ChEBI" id="CHEBI:15378"/>
        <dbReference type="ChEBI" id="CHEBI:29108"/>
        <dbReference type="ChEBI" id="CHEBI:30616"/>
        <dbReference type="ChEBI" id="CHEBI:43474"/>
        <dbReference type="ChEBI" id="CHEBI:456216"/>
        <dbReference type="EC" id="7.2.2.10"/>
    </reaction>
</comment>
<comment type="subcellular location">
    <subcellularLocation>
        <location evidence="1">Endomembrane system</location>
        <topology evidence="1">Multi-pass membrane protein</topology>
    </subcellularLocation>
</comment>
<evidence type="ECO:0000256" key="11">
    <source>
        <dbReference type="ARBA" id="ARBA00048694"/>
    </source>
</evidence>
<feature type="transmembrane region" description="Helical" evidence="12">
    <location>
        <begin position="802"/>
        <end position="828"/>
    </location>
</feature>
<reference evidence="15" key="2">
    <citation type="journal article" date="2016" name="Int. J. Syst. Evol. Microbiol.">
        <title>Complete genome sequence and cell structure of Limnochorda pilosa, a Gram-negative spore-former within the phylum Firmicutes.</title>
        <authorList>
            <person name="Watanabe M."/>
            <person name="Kojima H."/>
            <person name="Fukui M."/>
        </authorList>
    </citation>
    <scope>NUCLEOTIDE SEQUENCE [LARGE SCALE GENOMIC DNA]</scope>
    <source>
        <strain evidence="15">HC45</strain>
    </source>
</reference>
<dbReference type="InterPro" id="IPR001757">
    <property type="entry name" value="P_typ_ATPase"/>
</dbReference>
<dbReference type="InterPro" id="IPR023299">
    <property type="entry name" value="ATPase_P-typ_cyto_dom_N"/>
</dbReference>
<evidence type="ECO:0000256" key="9">
    <source>
        <dbReference type="ARBA" id="ARBA00022989"/>
    </source>
</evidence>
<dbReference type="SFLD" id="SFLDF00027">
    <property type="entry name" value="p-type_atpase"/>
    <property type="match status" value="1"/>
</dbReference>
<dbReference type="GO" id="GO:0012505">
    <property type="term" value="C:endomembrane system"/>
    <property type="evidence" value="ECO:0007669"/>
    <property type="project" value="UniProtKB-SubCell"/>
</dbReference>
<keyword evidence="5" id="KW-0547">Nucleotide-binding</keyword>
<dbReference type="InterPro" id="IPR023298">
    <property type="entry name" value="ATPase_P-typ_TM_dom_sf"/>
</dbReference>
<evidence type="ECO:0000256" key="5">
    <source>
        <dbReference type="ARBA" id="ARBA00022741"/>
    </source>
</evidence>
<dbReference type="Pfam" id="PF00690">
    <property type="entry name" value="Cation_ATPase_N"/>
    <property type="match status" value="1"/>
</dbReference>
<accession>A0A0K2SQ44</accession>
<dbReference type="GO" id="GO:0016887">
    <property type="term" value="F:ATP hydrolysis activity"/>
    <property type="evidence" value="ECO:0007669"/>
    <property type="project" value="InterPro"/>
</dbReference>
<dbReference type="InterPro" id="IPR008250">
    <property type="entry name" value="ATPase_P-typ_transduc_dom_A_sf"/>
</dbReference>
<keyword evidence="9 12" id="KW-1133">Transmembrane helix</keyword>